<reference evidence="11" key="1">
    <citation type="submission" date="2017-10" db="EMBL/GenBank/DDBJ databases">
        <authorList>
            <person name="Frank J."/>
        </authorList>
    </citation>
    <scope>NUCLEOTIDE SEQUENCE [LARGE SCALE GENOMIC DNA]</scope>
</reference>
<evidence type="ECO:0000256" key="5">
    <source>
        <dbReference type="ARBA" id="ARBA00022801"/>
    </source>
</evidence>
<dbReference type="CDD" id="cd09881">
    <property type="entry name" value="PIN_VapC4-5_FitB-like"/>
    <property type="match status" value="1"/>
</dbReference>
<comment type="cofactor">
    <cofactor evidence="1 8">
        <name>Mg(2+)</name>
        <dbReference type="ChEBI" id="CHEBI:18420"/>
    </cofactor>
</comment>
<feature type="binding site" evidence="8">
    <location>
        <position position="6"/>
    </location>
    <ligand>
        <name>Mg(2+)</name>
        <dbReference type="ChEBI" id="CHEBI:18420"/>
    </ligand>
</feature>
<dbReference type="HAMAP" id="MF_00265">
    <property type="entry name" value="VapC_Nob1"/>
    <property type="match status" value="1"/>
</dbReference>
<sequence>MKCMLDTNICIYLIKRKNPKILAYLKKHDIGEVGISSITLAELQYGVANSNYIQRNREALHEFILPLEIADFDEKVAEVYGNVRANLEKAGTPIGSMDMLIGAHAMSLGVTLVSNNTREFNRIKGLKVVDWTI</sequence>
<evidence type="ECO:0000256" key="2">
    <source>
        <dbReference type="ARBA" id="ARBA00022649"/>
    </source>
</evidence>
<dbReference type="SUPFAM" id="SSF88723">
    <property type="entry name" value="PIN domain-like"/>
    <property type="match status" value="1"/>
</dbReference>
<dbReference type="InterPro" id="IPR029060">
    <property type="entry name" value="PIN-like_dom_sf"/>
</dbReference>
<dbReference type="PANTHER" id="PTHR33653">
    <property type="entry name" value="RIBONUCLEASE VAPC2"/>
    <property type="match status" value="1"/>
</dbReference>
<keyword evidence="2 8" id="KW-1277">Toxin-antitoxin system</keyword>
<organism evidence="10 11">
    <name type="scientific">Kuenenia stuttgartiensis</name>
    <dbReference type="NCBI Taxonomy" id="174633"/>
    <lineage>
        <taxon>Bacteria</taxon>
        <taxon>Pseudomonadati</taxon>
        <taxon>Planctomycetota</taxon>
        <taxon>Candidatus Brocadiia</taxon>
        <taxon>Candidatus Brocadiales</taxon>
        <taxon>Candidatus Brocadiaceae</taxon>
        <taxon>Candidatus Kuenenia</taxon>
    </lineage>
</organism>
<dbReference type="EMBL" id="LT934425">
    <property type="protein sequence ID" value="SOH04614.1"/>
    <property type="molecule type" value="Genomic_DNA"/>
</dbReference>
<dbReference type="Pfam" id="PF01850">
    <property type="entry name" value="PIN"/>
    <property type="match status" value="1"/>
</dbReference>
<evidence type="ECO:0000313" key="10">
    <source>
        <dbReference type="EMBL" id="SOH04614.1"/>
    </source>
</evidence>
<accession>A0A2C9CFU0</accession>
<evidence type="ECO:0000259" key="9">
    <source>
        <dbReference type="Pfam" id="PF01850"/>
    </source>
</evidence>
<feature type="domain" description="PIN" evidence="9">
    <location>
        <begin position="4"/>
        <end position="125"/>
    </location>
</feature>
<feature type="binding site" evidence="8">
    <location>
        <position position="98"/>
    </location>
    <ligand>
        <name>Mg(2+)</name>
        <dbReference type="ChEBI" id="CHEBI:18420"/>
    </ligand>
</feature>
<dbReference type="GO" id="GO:0090729">
    <property type="term" value="F:toxin activity"/>
    <property type="evidence" value="ECO:0007669"/>
    <property type="project" value="UniProtKB-KW"/>
</dbReference>
<dbReference type="GO" id="GO:0004540">
    <property type="term" value="F:RNA nuclease activity"/>
    <property type="evidence" value="ECO:0007669"/>
    <property type="project" value="InterPro"/>
</dbReference>
<dbReference type="InterPro" id="IPR002716">
    <property type="entry name" value="PIN_dom"/>
</dbReference>
<evidence type="ECO:0000256" key="7">
    <source>
        <dbReference type="ARBA" id="ARBA00038093"/>
    </source>
</evidence>
<comment type="similarity">
    <text evidence="7 8">Belongs to the PINc/VapC protein family.</text>
</comment>
<evidence type="ECO:0000256" key="6">
    <source>
        <dbReference type="ARBA" id="ARBA00022842"/>
    </source>
</evidence>
<keyword evidence="11" id="KW-1185">Reference proteome</keyword>
<dbReference type="AlphaFoldDB" id="A0A2C9CFU0"/>
<gene>
    <name evidence="8" type="primary">vapC</name>
    <name evidence="10" type="ORF">KSMBR1_2117</name>
</gene>
<keyword evidence="4 8" id="KW-0479">Metal-binding</keyword>
<evidence type="ECO:0000256" key="4">
    <source>
        <dbReference type="ARBA" id="ARBA00022723"/>
    </source>
</evidence>
<dbReference type="EC" id="3.1.-.-" evidence="8"/>
<keyword evidence="5 8" id="KW-0378">Hydrolase</keyword>
<dbReference type="GO" id="GO:0016787">
    <property type="term" value="F:hydrolase activity"/>
    <property type="evidence" value="ECO:0007669"/>
    <property type="project" value="UniProtKB-KW"/>
</dbReference>
<protein>
    <recommendedName>
        <fullName evidence="8">Ribonuclease VapC</fullName>
        <shortName evidence="8">RNase VapC</shortName>
        <ecNumber evidence="8">3.1.-.-</ecNumber>
    </recommendedName>
    <alternativeName>
        <fullName evidence="8">Toxin VapC</fullName>
    </alternativeName>
</protein>
<name>A0A2C9CFU0_KUEST</name>
<dbReference type="OrthoDB" id="9796690at2"/>
<dbReference type="RefSeq" id="WP_099325311.1">
    <property type="nucleotide sequence ID" value="NZ_LT934425.1"/>
</dbReference>
<dbReference type="GO" id="GO:0000287">
    <property type="term" value="F:magnesium ion binding"/>
    <property type="evidence" value="ECO:0007669"/>
    <property type="project" value="UniProtKB-UniRule"/>
</dbReference>
<keyword evidence="8" id="KW-0800">Toxin</keyword>
<comment type="function">
    <text evidence="8">Toxic component of a toxin-antitoxin (TA) system. An RNase.</text>
</comment>
<dbReference type="PANTHER" id="PTHR33653:SF1">
    <property type="entry name" value="RIBONUCLEASE VAPC2"/>
    <property type="match status" value="1"/>
</dbReference>
<dbReference type="InterPro" id="IPR050556">
    <property type="entry name" value="Type_II_TA_system_RNase"/>
</dbReference>
<evidence type="ECO:0000256" key="3">
    <source>
        <dbReference type="ARBA" id="ARBA00022722"/>
    </source>
</evidence>
<evidence type="ECO:0000256" key="8">
    <source>
        <dbReference type="HAMAP-Rule" id="MF_00265"/>
    </source>
</evidence>
<keyword evidence="3 8" id="KW-0540">Nuclease</keyword>
<proteinExistence type="inferred from homology"/>
<dbReference type="KEGG" id="kst:KSMBR1_2117"/>
<dbReference type="InterPro" id="IPR022907">
    <property type="entry name" value="VapC_family"/>
</dbReference>
<dbReference type="Gene3D" id="3.40.50.1010">
    <property type="entry name" value="5'-nuclease"/>
    <property type="match status" value="1"/>
</dbReference>
<evidence type="ECO:0000313" key="11">
    <source>
        <dbReference type="Proteomes" id="UP000221734"/>
    </source>
</evidence>
<evidence type="ECO:0000256" key="1">
    <source>
        <dbReference type="ARBA" id="ARBA00001946"/>
    </source>
</evidence>
<dbReference type="Proteomes" id="UP000221734">
    <property type="component" value="Chromosome Kuenenia_stuttgartiensis_MBR1"/>
</dbReference>
<keyword evidence="6 8" id="KW-0460">Magnesium</keyword>